<dbReference type="EMBL" id="CP007456">
    <property type="protein sequence ID" value="AIZ15515.1"/>
    <property type="molecule type" value="Genomic_DNA"/>
</dbReference>
<evidence type="ECO:0000313" key="2">
    <source>
        <dbReference type="Proteomes" id="UP000030625"/>
    </source>
</evidence>
<protein>
    <submittedName>
        <fullName evidence="1">Uncharacterized protein</fullName>
    </submittedName>
</protein>
<dbReference type="STRING" id="1447716.AH68_08780"/>
<sequence>MTMPNKVIPIITEGETDGCIVDAFEEAFYSERLSFTGVASGGDITLYKIHPENFRGLSGAGITGKVRTLIKQEIERRHEFRERDVIAVALLMDLDGAFIPDSQIFEGIELKYRADSIETNRVKEIRLRHREKKVRVSELVDNCSELKIGSKMVPFRAFYMSRNLEHALWDIADNLTGNAGKNRKRELSLAFIEKCESDPNYFKDLITSDAVLHGCSEYRNSWLWAFEGLHSLQRGSNVGLLPSELGFTWPDEC</sequence>
<dbReference type="AlphaFoldDB" id="A0A0A7I8G3"/>
<proteinExistence type="predicted"/>
<dbReference type="HOGENOM" id="CLU_099787_0_0_11"/>
<organism evidence="1 2">
    <name type="scientific">Bifidobacterium catenulatum PV20-2</name>
    <dbReference type="NCBI Taxonomy" id="1447716"/>
    <lineage>
        <taxon>Bacteria</taxon>
        <taxon>Bacillati</taxon>
        <taxon>Actinomycetota</taxon>
        <taxon>Actinomycetes</taxon>
        <taxon>Bifidobacteriales</taxon>
        <taxon>Bifidobacteriaceae</taxon>
        <taxon>Bifidobacterium</taxon>
    </lineage>
</organism>
<evidence type="ECO:0000313" key="1">
    <source>
        <dbReference type="EMBL" id="AIZ15515.1"/>
    </source>
</evidence>
<gene>
    <name evidence="1" type="ORF">AH68_08780</name>
</gene>
<dbReference type="Proteomes" id="UP000030625">
    <property type="component" value="Chromosome"/>
</dbReference>
<name>A0A0A7I8G3_9BIFI</name>
<accession>A0A0A7I8G3</accession>
<dbReference type="KEGG" id="bka:AH68_08780"/>
<reference evidence="1 2" key="1">
    <citation type="journal article" date="2015" name="Genome Announc.">
        <title>Complete and Assembled Genome Sequence of Bifidobacterium kashiwanohense PV20-2, Isolated from the Feces of an Anemic Kenyan Infant.</title>
        <authorList>
            <person name="Vazquez-Gutierrez P."/>
            <person name="Lacroix C."/>
            <person name="Chassard C."/>
            <person name="Klumpp J."/>
            <person name="Jans C."/>
            <person name="Stevens M.J."/>
        </authorList>
    </citation>
    <scope>NUCLEOTIDE SEQUENCE [LARGE SCALE GENOMIC DNA]</scope>
    <source>
        <strain evidence="1 2">PV20-2</strain>
    </source>
</reference>